<dbReference type="Gene3D" id="3.40.395.10">
    <property type="entry name" value="Adenoviral Proteinase, Chain A"/>
    <property type="match status" value="1"/>
</dbReference>
<dbReference type="SUPFAM" id="SSF54001">
    <property type="entry name" value="Cysteine proteinases"/>
    <property type="match status" value="1"/>
</dbReference>
<accession>A0ABR1JD81</accession>
<evidence type="ECO:0008006" key="4">
    <source>
        <dbReference type="Google" id="ProtNLM"/>
    </source>
</evidence>
<keyword evidence="3" id="KW-1185">Reference proteome</keyword>
<proteinExistence type="predicted"/>
<name>A0ABR1JD81_9AGAR</name>
<protein>
    <recommendedName>
        <fullName evidence="4">Ubiquitin-like protease family profile domain-containing protein</fullName>
    </recommendedName>
</protein>
<dbReference type="EMBL" id="JBANRG010000021">
    <property type="protein sequence ID" value="KAK7456339.1"/>
    <property type="molecule type" value="Genomic_DNA"/>
</dbReference>
<reference evidence="2 3" key="1">
    <citation type="submission" date="2024-01" db="EMBL/GenBank/DDBJ databases">
        <title>A draft genome for the cacao thread blight pathogen Marasmiellus scandens.</title>
        <authorList>
            <person name="Baruah I.K."/>
            <person name="Leung J."/>
            <person name="Bukari Y."/>
            <person name="Amoako-Attah I."/>
            <person name="Meinhardt L.W."/>
            <person name="Bailey B.A."/>
            <person name="Cohen S.P."/>
        </authorList>
    </citation>
    <scope>NUCLEOTIDE SEQUENCE [LARGE SCALE GENOMIC DNA]</scope>
    <source>
        <strain evidence="2 3">GH-19</strain>
    </source>
</reference>
<evidence type="ECO:0000256" key="1">
    <source>
        <dbReference type="SAM" id="MobiDB-lite"/>
    </source>
</evidence>
<dbReference type="Proteomes" id="UP001498398">
    <property type="component" value="Unassembled WGS sequence"/>
</dbReference>
<gene>
    <name evidence="2" type="ORF">VKT23_010586</name>
</gene>
<evidence type="ECO:0000313" key="3">
    <source>
        <dbReference type="Proteomes" id="UP001498398"/>
    </source>
</evidence>
<dbReference type="InterPro" id="IPR038765">
    <property type="entry name" value="Papain-like_cys_pep_sf"/>
</dbReference>
<comment type="caution">
    <text evidence="2">The sequence shown here is derived from an EMBL/GenBank/DDBJ whole genome shotgun (WGS) entry which is preliminary data.</text>
</comment>
<feature type="region of interest" description="Disordered" evidence="1">
    <location>
        <begin position="416"/>
        <end position="441"/>
    </location>
</feature>
<sequence>MSRIEGSSHSPIRLDIDGSDTLEDWNMNDWIGCGRVWSNIPDYVQAEKMRLLIVPNHFAQLLPADDDTVDHLLEYQLPLTIEEINIPHNTHLTFNADPPESVELSALHHHVLPSWSSLQSLENTLGQSWLDGNQSIHSTSTNLALPFWMLTFFSDARKARISQKRWQDAINWVRKVNTRTDIQESVLRTLSVIPWSGPIPGVRTDGRLEDLWRLLGDIPLESSLLNAMLTVASLQLKSESSTVVLTTDFSNAITYRATMDGSEAQLSSILSRIQSCGYRRVLVVVHYPEFHWGACLIDLDQRIVRFGDGLRCDPPSIFTQNLLVWLKESFDGGEQFVVMNDLPCGQQKDSHSCGVVAFNAIEHHVFNVKLWTPEQAHLIRMKNFLDIVTYQDTQNAMTVNSQTAPIQLPEHVHPVPKSSLKRAVSPSFDSGRESKARKTATKQTVIHPFFNQAGTTSSKPKGFRPPQLTAKPLKVEKTKKAKESKAKIKVSSTSLHQQSFKLPEYIQAGMSAGGQGRSSVQDRTLRLKAQQDEFTVHPVRWKKFKEKCLEHGNPLFDEKDPQGVKCGDCRKRVAMKVVYDVYRWKQHIDGCKRPNGPINTLDSFISNSPSALSQITRINPPAPSPYVISKPCPGLTESLDSRIGQYLRTTMVEGGGSKSKNHYSHLLYSKDYKALTGEEQDAVYTAVLHGRSWHNVSGHNLTAVFACGENPCLRLVEVEANDANISPCENCMIVFHSRPFQVAISKVRAEGVAMKYIPKEYTCPHLGQVFLRYRQLEGLMEEAQNMNQSVAERFAHHILAGNFKNDEVFLGIVEAMILAKDRELSGKSMANFKYTPAFDDFMHVLHTLNPRSYRHLSKHIKMRTERSIRASNSHAPRFPLGITEFTFNNVSQYLKDYNWDLSCPLALAVDDSKLYSTLAPLFDGKKSSWFLVGMTGIDMIPIPDIDAYHQFVEGKNYNMATKIRIWTLKIPIPGVPTLPLAILPIDAKYKAPQLSEYQIQLLRGLLSHSFTVVSTSADGAAVERDCQRRTAAALSSEVHYLIHHPQDSKQVFRITYFCQDGKYWVNVQDSLHLRKTARNNLYTGARCLILGDYCANYSMVHTLGSHTDSPIFRRDFIKYDKQDDNAAARLFSGAMLKHATMEPSEYMGLIVYFFIFGEFVDSYQSRRMSHHDRATIVIRTLLFLEQWKLFLQKQGYPEHLHFISPASYDICRIMGNGLLSLMIIHRDRLTKSCPLVPHEHGTHGCEHLFAEMRKLVPDFSMQQAILMAPKLAKIAKSTHQSTAKFSKASYNERAQGYQHAFLDDSASEFDFKLLSQFPTDQEFSELYRTASEECDALWSLLGVPFAHCLLPVEVDAAVNVSFDTMNEDSGEGADDIDEEEESIRSHLQQAIDSIDEATGLTSTQDDQLDAQALAAASILLTEFAKINALEDDPERVAAIRQHLTDILSTHPREATAVLKQWTAASLATSESETSACKILPYHVEDVTPEDLTPLVSSRFSHQTTPARTGVRNYNRTKEMYQEGDSSNQKSGSLHERQQLAQQMNAILRLSDQARGPTQGATRKIRWTESSTELQATKKTGNAANAEVAARGRASDVLKRRRACFEKFKIEVVNIISSAMVGDETTISPGSFGFVVVDTEIHLARVTSLYSKGGGKAGAHSWVLSADRIGAVSYISAQTYQWTGLRRKFSTIHTDRGMSLGRGLRRFAHIPSNSFLLLLSKPDSISITRDGVQVSDDAWKLYQSLIDERETIVAAVKELGKRQKTQTSTGEEEINENFE</sequence>
<evidence type="ECO:0000313" key="2">
    <source>
        <dbReference type="EMBL" id="KAK7456339.1"/>
    </source>
</evidence>
<organism evidence="2 3">
    <name type="scientific">Marasmiellus scandens</name>
    <dbReference type="NCBI Taxonomy" id="2682957"/>
    <lineage>
        <taxon>Eukaryota</taxon>
        <taxon>Fungi</taxon>
        <taxon>Dikarya</taxon>
        <taxon>Basidiomycota</taxon>
        <taxon>Agaricomycotina</taxon>
        <taxon>Agaricomycetes</taxon>
        <taxon>Agaricomycetidae</taxon>
        <taxon>Agaricales</taxon>
        <taxon>Marasmiineae</taxon>
        <taxon>Omphalotaceae</taxon>
        <taxon>Marasmiellus</taxon>
    </lineage>
</organism>